<dbReference type="GO" id="GO:0005524">
    <property type="term" value="F:ATP binding"/>
    <property type="evidence" value="ECO:0007669"/>
    <property type="project" value="UniProtKB-KW"/>
</dbReference>
<sequence>MSSWGVLRQAFTLPSRFRRILQWRNMAPPVRPFPTNFGRISLDVKFEEETVPNYVPSHFYPVHIGDVFASRYYVVGKLGFGRDSTVWLARDLTHWQPRYVTLKILVNAAALDRPADAELNTYTLLRNGPDDHPGRDAVRSLLDSFTLVSPDGGAQHQVLVHPSLWTSVSGLAARNPSATHLPKPVVAIILQRTLLALAYLHDECGIVHTDLKEDNIMFGLAEDDPVLEAFERAEREDPLPRKVLDDGSGRIIYVSRDLDVPTDLRPPVVCDFGSAVSGKEMQTERAQPKIYRAPEVILGVPWGYSIDIWTVGCLIWDMFEGRQLFYGTDPEHDAYRLRAHLAEMIAVLGPPPPELLARAERRSKFFDEHGTYNAETLETTLEDEEEKKLFMAFVRKMLCWVPEERHTARQLLEDPWLVAQCQGSEDD</sequence>
<dbReference type="Pfam" id="PF00069">
    <property type="entry name" value="Pkinase"/>
    <property type="match status" value="1"/>
</dbReference>
<gene>
    <name evidence="7" type="ORF">MSAN_00893700</name>
</gene>
<dbReference type="SUPFAM" id="SSF56112">
    <property type="entry name" value="Protein kinase-like (PK-like)"/>
    <property type="match status" value="1"/>
</dbReference>
<dbReference type="OrthoDB" id="5979581at2759"/>
<keyword evidence="2" id="KW-0808">Transferase</keyword>
<dbReference type="GO" id="GO:0005634">
    <property type="term" value="C:nucleus"/>
    <property type="evidence" value="ECO:0007669"/>
    <property type="project" value="TreeGrafter"/>
</dbReference>
<evidence type="ECO:0000259" key="6">
    <source>
        <dbReference type="PROSITE" id="PS50011"/>
    </source>
</evidence>
<dbReference type="AlphaFoldDB" id="A0A8H7DB81"/>
<dbReference type="InterPro" id="IPR000719">
    <property type="entry name" value="Prot_kinase_dom"/>
</dbReference>
<dbReference type="PANTHER" id="PTHR45646">
    <property type="entry name" value="SERINE/THREONINE-PROTEIN KINASE DOA-RELATED"/>
    <property type="match status" value="1"/>
</dbReference>
<dbReference type="Proteomes" id="UP000623467">
    <property type="component" value="Unassembled WGS sequence"/>
</dbReference>
<dbReference type="PROSITE" id="PS50011">
    <property type="entry name" value="PROTEIN_KINASE_DOM"/>
    <property type="match status" value="1"/>
</dbReference>
<dbReference type="InterPro" id="IPR008271">
    <property type="entry name" value="Ser/Thr_kinase_AS"/>
</dbReference>
<dbReference type="GO" id="GO:0043484">
    <property type="term" value="P:regulation of RNA splicing"/>
    <property type="evidence" value="ECO:0007669"/>
    <property type="project" value="TreeGrafter"/>
</dbReference>
<evidence type="ECO:0000256" key="2">
    <source>
        <dbReference type="ARBA" id="ARBA00022679"/>
    </source>
</evidence>
<reference evidence="7" key="1">
    <citation type="submission" date="2020-05" db="EMBL/GenBank/DDBJ databases">
        <title>Mycena genomes resolve the evolution of fungal bioluminescence.</title>
        <authorList>
            <person name="Tsai I.J."/>
        </authorList>
    </citation>
    <scope>NUCLEOTIDE SEQUENCE</scope>
    <source>
        <strain evidence="7">160909Yilan</strain>
    </source>
</reference>
<dbReference type="PROSITE" id="PS00108">
    <property type="entry name" value="PROTEIN_KINASE_ST"/>
    <property type="match status" value="1"/>
</dbReference>
<keyword evidence="5" id="KW-0067">ATP-binding</keyword>
<keyword evidence="8" id="KW-1185">Reference proteome</keyword>
<feature type="domain" description="Protein kinase" evidence="6">
    <location>
        <begin position="72"/>
        <end position="417"/>
    </location>
</feature>
<comment type="caution">
    <text evidence="7">The sequence shown here is derived from an EMBL/GenBank/DDBJ whole genome shotgun (WGS) entry which is preliminary data.</text>
</comment>
<evidence type="ECO:0000256" key="1">
    <source>
        <dbReference type="ARBA" id="ARBA00022527"/>
    </source>
</evidence>
<dbReference type="Gene3D" id="1.10.510.10">
    <property type="entry name" value="Transferase(Phosphotransferase) domain 1"/>
    <property type="match status" value="1"/>
</dbReference>
<dbReference type="InterPro" id="IPR051175">
    <property type="entry name" value="CLK_kinases"/>
</dbReference>
<dbReference type="EMBL" id="JACAZH010000006">
    <property type="protein sequence ID" value="KAF7366372.1"/>
    <property type="molecule type" value="Genomic_DNA"/>
</dbReference>
<evidence type="ECO:0000313" key="8">
    <source>
        <dbReference type="Proteomes" id="UP000623467"/>
    </source>
</evidence>
<dbReference type="Gene3D" id="3.30.200.20">
    <property type="entry name" value="Phosphorylase Kinase, domain 1"/>
    <property type="match status" value="1"/>
</dbReference>
<keyword evidence="3" id="KW-0547">Nucleotide-binding</keyword>
<dbReference type="PANTHER" id="PTHR45646:SF11">
    <property type="entry name" value="SERINE_THREONINE-PROTEIN KINASE DOA"/>
    <property type="match status" value="1"/>
</dbReference>
<keyword evidence="4 7" id="KW-0418">Kinase</keyword>
<organism evidence="7 8">
    <name type="scientific">Mycena sanguinolenta</name>
    <dbReference type="NCBI Taxonomy" id="230812"/>
    <lineage>
        <taxon>Eukaryota</taxon>
        <taxon>Fungi</taxon>
        <taxon>Dikarya</taxon>
        <taxon>Basidiomycota</taxon>
        <taxon>Agaricomycotina</taxon>
        <taxon>Agaricomycetes</taxon>
        <taxon>Agaricomycetidae</taxon>
        <taxon>Agaricales</taxon>
        <taxon>Marasmiineae</taxon>
        <taxon>Mycenaceae</taxon>
        <taxon>Mycena</taxon>
    </lineage>
</organism>
<name>A0A8H7DB81_9AGAR</name>
<dbReference type="InterPro" id="IPR011009">
    <property type="entry name" value="Kinase-like_dom_sf"/>
</dbReference>
<evidence type="ECO:0000256" key="4">
    <source>
        <dbReference type="ARBA" id="ARBA00022777"/>
    </source>
</evidence>
<dbReference type="GO" id="GO:0004674">
    <property type="term" value="F:protein serine/threonine kinase activity"/>
    <property type="evidence" value="ECO:0007669"/>
    <property type="project" value="UniProtKB-KW"/>
</dbReference>
<keyword evidence="1" id="KW-0723">Serine/threonine-protein kinase</keyword>
<protein>
    <submittedName>
        <fullName evidence="7">Serine/threonine-protein kinase SRPK</fullName>
    </submittedName>
</protein>
<dbReference type="SMART" id="SM00220">
    <property type="entry name" value="S_TKc"/>
    <property type="match status" value="1"/>
</dbReference>
<evidence type="ECO:0000256" key="5">
    <source>
        <dbReference type="ARBA" id="ARBA00022840"/>
    </source>
</evidence>
<accession>A0A8H7DB81</accession>
<evidence type="ECO:0000256" key="3">
    <source>
        <dbReference type="ARBA" id="ARBA00022741"/>
    </source>
</evidence>
<evidence type="ECO:0000313" key="7">
    <source>
        <dbReference type="EMBL" id="KAF7366372.1"/>
    </source>
</evidence>
<proteinExistence type="predicted"/>